<dbReference type="PROSITE" id="PS50983">
    <property type="entry name" value="FE_B12_PBP"/>
    <property type="match status" value="1"/>
</dbReference>
<dbReference type="PANTHER" id="PTHR30535:SF34">
    <property type="entry name" value="MOLYBDATE-BINDING PROTEIN MOLA"/>
    <property type="match status" value="1"/>
</dbReference>
<organism evidence="2 3">
    <name type="scientific">Pseudomonas vranovensis</name>
    <dbReference type="NCBI Taxonomy" id="321661"/>
    <lineage>
        <taxon>Bacteria</taxon>
        <taxon>Pseudomonadati</taxon>
        <taxon>Pseudomonadota</taxon>
        <taxon>Gammaproteobacteria</taxon>
        <taxon>Pseudomonadales</taxon>
        <taxon>Pseudomonadaceae</taxon>
        <taxon>Pseudomonas</taxon>
    </lineage>
</organism>
<sequence length="410" mass="45345">MSRRLCAGLALLIFVAGCDGRQASLARVQPAHNVGLQLEHNQQQACVADYHASVDYFPEHVRFNWSDQLSVEYGLNFKRLRFHSSVNAGEPLEILLVQCGTPTPAHSPSTLVVQVPIQRLATGNSAMLGAADELGIVDRLVGIENIRAPTVESVRKRIASGHIQELWGNAHSNIEPIMAAQPDVYLSFFSAYPQYNIHPQLQLVGVKALPQADHLESHPLGRAEWLKFLALLVNHEAKANRQFASIERDYLNRAALTKDVQLRPLVMVGFPSGRSSFEVFGGLNQRARLIADAGGHFVLDQSREHGSLVQVSFEHIYEKGAAAPFWLGAKPGYASLQQMLATSPQSAWFRAAREGRVYAFDQGYTGAWASPYQDQSMTRPHLLLAELIQILHPQLSTSPLPTNVFVRKLP</sequence>
<dbReference type="PANTHER" id="PTHR30535">
    <property type="entry name" value="VITAMIN B12-BINDING PROTEIN"/>
    <property type="match status" value="1"/>
</dbReference>
<reference evidence="2 3" key="1">
    <citation type="submission" date="2016-10" db="EMBL/GenBank/DDBJ databases">
        <title>Comparative genome analysis of multiple Pseudomonas spp. focuses on biocontrol and plant growth promoting traits.</title>
        <authorList>
            <person name="Tao X.-Y."/>
            <person name="Taylor C.G."/>
        </authorList>
    </citation>
    <scope>NUCLEOTIDE SEQUENCE [LARGE SCALE GENOMIC DNA]</scope>
    <source>
        <strain evidence="2 3">15D11</strain>
    </source>
</reference>
<feature type="domain" description="Fe/B12 periplasmic-binding" evidence="1">
    <location>
        <begin position="119"/>
        <end position="395"/>
    </location>
</feature>
<dbReference type="AlphaFoldDB" id="A0A423DGS1"/>
<evidence type="ECO:0000313" key="2">
    <source>
        <dbReference type="EMBL" id="ROL70742.1"/>
    </source>
</evidence>
<dbReference type="RefSeq" id="WP_123566755.1">
    <property type="nucleotide sequence ID" value="NZ_MOAM01000024.1"/>
</dbReference>
<proteinExistence type="predicted"/>
<dbReference type="SUPFAM" id="SSF53807">
    <property type="entry name" value="Helical backbone' metal receptor"/>
    <property type="match status" value="1"/>
</dbReference>
<dbReference type="InterPro" id="IPR002491">
    <property type="entry name" value="ABC_transptr_periplasmic_BD"/>
</dbReference>
<dbReference type="PROSITE" id="PS51257">
    <property type="entry name" value="PROKAR_LIPOPROTEIN"/>
    <property type="match status" value="1"/>
</dbReference>
<gene>
    <name evidence="2" type="ORF">BHU25_16925</name>
</gene>
<keyword evidence="3" id="KW-1185">Reference proteome</keyword>
<dbReference type="GO" id="GO:0071281">
    <property type="term" value="P:cellular response to iron ion"/>
    <property type="evidence" value="ECO:0007669"/>
    <property type="project" value="TreeGrafter"/>
</dbReference>
<dbReference type="Pfam" id="PF01497">
    <property type="entry name" value="Peripla_BP_2"/>
    <property type="match status" value="1"/>
</dbReference>
<evidence type="ECO:0000259" key="1">
    <source>
        <dbReference type="PROSITE" id="PS50983"/>
    </source>
</evidence>
<dbReference type="InterPro" id="IPR050902">
    <property type="entry name" value="ABC_Transporter_SBP"/>
</dbReference>
<dbReference type="Gene3D" id="3.40.50.1980">
    <property type="entry name" value="Nitrogenase molybdenum iron protein domain"/>
    <property type="match status" value="2"/>
</dbReference>
<name>A0A423DGS1_9PSED</name>
<dbReference type="EMBL" id="MOAM01000024">
    <property type="protein sequence ID" value="ROL70742.1"/>
    <property type="molecule type" value="Genomic_DNA"/>
</dbReference>
<comment type="caution">
    <text evidence="2">The sequence shown here is derived from an EMBL/GenBank/DDBJ whole genome shotgun (WGS) entry which is preliminary data.</text>
</comment>
<accession>A0A423DGS1</accession>
<dbReference type="Proteomes" id="UP000285286">
    <property type="component" value="Unassembled WGS sequence"/>
</dbReference>
<protein>
    <recommendedName>
        <fullName evidence="1">Fe/B12 periplasmic-binding domain-containing protein</fullName>
    </recommendedName>
</protein>
<evidence type="ECO:0000313" key="3">
    <source>
        <dbReference type="Proteomes" id="UP000285286"/>
    </source>
</evidence>